<evidence type="ECO:0000313" key="9">
    <source>
        <dbReference type="EMBL" id="OGM94612.1"/>
    </source>
</evidence>
<feature type="domain" description="Manganese/iron superoxide dismutase N-terminal" evidence="7">
    <location>
        <begin position="2"/>
        <end position="89"/>
    </location>
</feature>
<evidence type="ECO:0000256" key="4">
    <source>
        <dbReference type="ARBA" id="ARBA00023002"/>
    </source>
</evidence>
<dbReference type="AlphaFoldDB" id="A0A1F8E1E3"/>
<feature type="binding site" evidence="5">
    <location>
        <position position="26"/>
    </location>
    <ligand>
        <name>Mn(2+)</name>
        <dbReference type="ChEBI" id="CHEBI:29035"/>
    </ligand>
</feature>
<accession>A0A1F8E1E3</accession>
<dbReference type="EC" id="1.15.1.1" evidence="2 6"/>
<evidence type="ECO:0000256" key="1">
    <source>
        <dbReference type="ARBA" id="ARBA00008714"/>
    </source>
</evidence>
<evidence type="ECO:0000256" key="5">
    <source>
        <dbReference type="PIRSR" id="PIRSR000349-1"/>
    </source>
</evidence>
<evidence type="ECO:0000256" key="6">
    <source>
        <dbReference type="RuleBase" id="RU000414"/>
    </source>
</evidence>
<dbReference type="GO" id="GO:0005737">
    <property type="term" value="C:cytoplasm"/>
    <property type="evidence" value="ECO:0007669"/>
    <property type="project" value="TreeGrafter"/>
</dbReference>
<dbReference type="FunFam" id="1.10.287.990:FF:000001">
    <property type="entry name" value="Superoxide dismutase"/>
    <property type="match status" value="1"/>
</dbReference>
<feature type="domain" description="Manganese/iron superoxide dismutase C-terminal" evidence="8">
    <location>
        <begin position="99"/>
        <end position="207"/>
    </location>
</feature>
<dbReference type="InterPro" id="IPR019833">
    <property type="entry name" value="Mn/Fe_SOD_BS"/>
</dbReference>
<dbReference type="Gene3D" id="1.10.287.990">
    <property type="entry name" value="Fe,Mn superoxide dismutase (SOD) domain"/>
    <property type="match status" value="1"/>
</dbReference>
<dbReference type="SUPFAM" id="SSF46609">
    <property type="entry name" value="Fe,Mn superoxide dismutase (SOD), N-terminal domain"/>
    <property type="match status" value="1"/>
</dbReference>
<dbReference type="PANTHER" id="PTHR43595:SF2">
    <property type="entry name" value="SMALL RIBOSOMAL SUBUNIT PROTEIN MS42"/>
    <property type="match status" value="1"/>
</dbReference>
<dbReference type="EMBL" id="MGIV01000012">
    <property type="protein sequence ID" value="OGM94612.1"/>
    <property type="molecule type" value="Genomic_DNA"/>
</dbReference>
<dbReference type="PRINTS" id="PR01703">
    <property type="entry name" value="MNSODISMTASE"/>
</dbReference>
<dbReference type="PROSITE" id="PS00088">
    <property type="entry name" value="SOD_MN"/>
    <property type="match status" value="1"/>
</dbReference>
<protein>
    <recommendedName>
        <fullName evidence="2 6">Superoxide dismutase</fullName>
        <ecNumber evidence="2 6">1.15.1.1</ecNumber>
    </recommendedName>
</protein>
<dbReference type="InterPro" id="IPR019832">
    <property type="entry name" value="Mn/Fe_SOD_C"/>
</dbReference>
<dbReference type="SUPFAM" id="SSF54719">
    <property type="entry name" value="Fe,Mn superoxide dismutase (SOD), C-terminal domain"/>
    <property type="match status" value="1"/>
</dbReference>
<feature type="binding site" evidence="5">
    <location>
        <position position="179"/>
    </location>
    <ligand>
        <name>Mn(2+)</name>
        <dbReference type="ChEBI" id="CHEBI:29035"/>
    </ligand>
</feature>
<evidence type="ECO:0000259" key="7">
    <source>
        <dbReference type="Pfam" id="PF00081"/>
    </source>
</evidence>
<dbReference type="Pfam" id="PF00081">
    <property type="entry name" value="Sod_Fe_N"/>
    <property type="match status" value="1"/>
</dbReference>
<dbReference type="Proteomes" id="UP000179057">
    <property type="component" value="Unassembled WGS sequence"/>
</dbReference>
<dbReference type="InterPro" id="IPR036324">
    <property type="entry name" value="Mn/Fe_SOD_N_sf"/>
</dbReference>
<evidence type="ECO:0000256" key="2">
    <source>
        <dbReference type="ARBA" id="ARBA00012682"/>
    </source>
</evidence>
<dbReference type="Pfam" id="PF02777">
    <property type="entry name" value="Sod_Fe_C"/>
    <property type="match status" value="1"/>
</dbReference>
<dbReference type="PIRSF" id="PIRSF000349">
    <property type="entry name" value="SODismutase"/>
    <property type="match status" value="1"/>
</dbReference>
<dbReference type="GO" id="GO:0004784">
    <property type="term" value="F:superoxide dismutase activity"/>
    <property type="evidence" value="ECO:0007669"/>
    <property type="project" value="UniProtKB-EC"/>
</dbReference>
<dbReference type="FunFam" id="3.55.40.20:FF:000004">
    <property type="entry name" value="Superoxide dismutase [Fe]"/>
    <property type="match status" value="1"/>
</dbReference>
<evidence type="ECO:0000259" key="8">
    <source>
        <dbReference type="Pfam" id="PF02777"/>
    </source>
</evidence>
<keyword evidence="4 6" id="KW-0560">Oxidoreductase</keyword>
<evidence type="ECO:0000256" key="3">
    <source>
        <dbReference type="ARBA" id="ARBA00022723"/>
    </source>
</evidence>
<comment type="caution">
    <text evidence="9">The sequence shown here is derived from an EMBL/GenBank/DDBJ whole genome shotgun (WGS) entry which is preliminary data.</text>
</comment>
<feature type="binding site" evidence="5">
    <location>
        <position position="81"/>
    </location>
    <ligand>
        <name>Mn(2+)</name>
        <dbReference type="ChEBI" id="CHEBI:29035"/>
    </ligand>
</feature>
<dbReference type="InterPro" id="IPR036314">
    <property type="entry name" value="SOD_C_sf"/>
</dbReference>
<comment type="function">
    <text evidence="6">Destroys radicals which are normally produced within the cells and which are toxic to biological systems.</text>
</comment>
<name>A0A1F8E1E3_9BACT</name>
<dbReference type="Gene3D" id="3.55.40.20">
    <property type="entry name" value="Iron/manganese superoxide dismutase, C-terminal domain"/>
    <property type="match status" value="1"/>
</dbReference>
<gene>
    <name evidence="9" type="ORF">A2610_01365</name>
</gene>
<reference evidence="9 10" key="1">
    <citation type="journal article" date="2016" name="Nat. Commun.">
        <title>Thousands of microbial genomes shed light on interconnected biogeochemical processes in an aquifer system.</title>
        <authorList>
            <person name="Anantharaman K."/>
            <person name="Brown C.T."/>
            <person name="Hug L.A."/>
            <person name="Sharon I."/>
            <person name="Castelle C.J."/>
            <person name="Probst A.J."/>
            <person name="Thomas B.C."/>
            <person name="Singh A."/>
            <person name="Wilkins M.J."/>
            <person name="Karaoz U."/>
            <person name="Brodie E.L."/>
            <person name="Williams K.H."/>
            <person name="Hubbard S.S."/>
            <person name="Banfield J.F."/>
        </authorList>
    </citation>
    <scope>NUCLEOTIDE SEQUENCE [LARGE SCALE GENOMIC DNA]</scope>
</reference>
<proteinExistence type="inferred from homology"/>
<organism evidence="9 10">
    <name type="scientific">Candidatus Wolfebacteria bacterium RIFOXYD1_FULL_48_65</name>
    <dbReference type="NCBI Taxonomy" id="1802561"/>
    <lineage>
        <taxon>Bacteria</taxon>
        <taxon>Candidatus Wolfeibacteriota</taxon>
    </lineage>
</organism>
<dbReference type="GO" id="GO:0046872">
    <property type="term" value="F:metal ion binding"/>
    <property type="evidence" value="ECO:0007669"/>
    <property type="project" value="UniProtKB-KW"/>
</dbReference>
<dbReference type="PANTHER" id="PTHR43595">
    <property type="entry name" value="37S RIBOSOMAL PROTEIN S26, MITOCHONDRIAL"/>
    <property type="match status" value="1"/>
</dbReference>
<dbReference type="InterPro" id="IPR001189">
    <property type="entry name" value="Mn/Fe_SOD"/>
</dbReference>
<comment type="similarity">
    <text evidence="1 6">Belongs to the iron/manganese superoxide dismutase family.</text>
</comment>
<sequence length="213" mass="24520">MHTLPPLPYAYNALEPFIDAKTLEIHHTKHHQSYVDKLNAALEKYPELQSKTVEGLIKSLDEIPEAIRTTVRNNAGGHFSHTLYWNTMSPTAEEYIPEKLGKAIVETFGSIVEFKEQFSKAAANVFGSGWVWLALSNPEPVEGLVVTTNKKLKIVSTQGHDNPLMTDDKPLMVIDVWEHAYYLHYQNRRPEYIQNWWNIVDWKVVERNYNSLA</sequence>
<feature type="binding site" evidence="5">
    <location>
        <position position="175"/>
    </location>
    <ligand>
        <name>Mn(2+)</name>
        <dbReference type="ChEBI" id="CHEBI:29035"/>
    </ligand>
</feature>
<dbReference type="InterPro" id="IPR019831">
    <property type="entry name" value="Mn/Fe_SOD_N"/>
</dbReference>
<evidence type="ECO:0000313" key="10">
    <source>
        <dbReference type="Proteomes" id="UP000179057"/>
    </source>
</evidence>
<keyword evidence="3 5" id="KW-0479">Metal-binding</keyword>
<comment type="catalytic activity">
    <reaction evidence="6">
        <text>2 superoxide + 2 H(+) = H2O2 + O2</text>
        <dbReference type="Rhea" id="RHEA:20696"/>
        <dbReference type="ChEBI" id="CHEBI:15378"/>
        <dbReference type="ChEBI" id="CHEBI:15379"/>
        <dbReference type="ChEBI" id="CHEBI:16240"/>
        <dbReference type="ChEBI" id="CHEBI:18421"/>
        <dbReference type="EC" id="1.15.1.1"/>
    </reaction>
</comment>